<dbReference type="Gene3D" id="1.10.10.10">
    <property type="entry name" value="Winged helix-like DNA-binding domain superfamily/Winged helix DNA-binding domain"/>
    <property type="match status" value="1"/>
</dbReference>
<dbReference type="EMBL" id="JBFAIH010000002">
    <property type="protein sequence ID" value="MEV0361882.1"/>
    <property type="molecule type" value="Genomic_DNA"/>
</dbReference>
<evidence type="ECO:0000313" key="5">
    <source>
        <dbReference type="Proteomes" id="UP001551658"/>
    </source>
</evidence>
<dbReference type="Proteomes" id="UP001551658">
    <property type="component" value="Unassembled WGS sequence"/>
</dbReference>
<evidence type="ECO:0000313" key="4">
    <source>
        <dbReference type="EMBL" id="MEV0361882.1"/>
    </source>
</evidence>
<reference evidence="4 5" key="1">
    <citation type="submission" date="2024-06" db="EMBL/GenBank/DDBJ databases">
        <title>The Natural Products Discovery Center: Release of the First 8490 Sequenced Strains for Exploring Actinobacteria Biosynthetic Diversity.</title>
        <authorList>
            <person name="Kalkreuter E."/>
            <person name="Kautsar S.A."/>
            <person name="Yang D."/>
            <person name="Bader C.D."/>
            <person name="Teijaro C.N."/>
            <person name="Fluegel L."/>
            <person name="Davis C.M."/>
            <person name="Simpson J.R."/>
            <person name="Lauterbach L."/>
            <person name="Steele A.D."/>
            <person name="Gui C."/>
            <person name="Meng S."/>
            <person name="Li G."/>
            <person name="Viehrig K."/>
            <person name="Ye F."/>
            <person name="Su P."/>
            <person name="Kiefer A.F."/>
            <person name="Nichols A."/>
            <person name="Cepeda A.J."/>
            <person name="Yan W."/>
            <person name="Fan B."/>
            <person name="Jiang Y."/>
            <person name="Adhikari A."/>
            <person name="Zheng C.-J."/>
            <person name="Schuster L."/>
            <person name="Cowan T.M."/>
            <person name="Smanski M.J."/>
            <person name="Chevrette M.G."/>
            <person name="De Carvalho L.P.S."/>
            <person name="Shen B."/>
        </authorList>
    </citation>
    <scope>NUCLEOTIDE SEQUENCE [LARGE SCALE GENOMIC DNA]</scope>
    <source>
        <strain evidence="4 5">NPDC050671</strain>
    </source>
</reference>
<evidence type="ECO:0000256" key="1">
    <source>
        <dbReference type="ARBA" id="ARBA00022741"/>
    </source>
</evidence>
<dbReference type="InterPro" id="IPR016032">
    <property type="entry name" value="Sig_transdc_resp-reg_C-effctor"/>
</dbReference>
<protein>
    <submittedName>
        <fullName evidence="4">AAA family ATPase</fullName>
    </submittedName>
</protein>
<gene>
    <name evidence="4" type="ORF">AB0H72_04190</name>
</gene>
<dbReference type="InterPro" id="IPR000792">
    <property type="entry name" value="Tscrpt_reg_LuxR_C"/>
</dbReference>
<dbReference type="Pfam" id="PF00196">
    <property type="entry name" value="GerE"/>
    <property type="match status" value="1"/>
</dbReference>
<dbReference type="Pfam" id="PF13191">
    <property type="entry name" value="AAA_16"/>
    <property type="match status" value="1"/>
</dbReference>
<evidence type="ECO:0000256" key="2">
    <source>
        <dbReference type="ARBA" id="ARBA00022840"/>
    </source>
</evidence>
<sequence>MAFRGQVGLVGRGSECGVLDQMAAAVRTGESRVLVVHGAPGTGKSALLEYLQNSATGMRVLRAVGVESEMELAFATLHQLCVPLLDRVKELPEPQRDALETVFGMRAGTPPERFLVALAVLSLLSEVSESGPVLCVVDDAQWMDQASAQVLGFVARRLLAESVALVFGARRRIRDLLGLPELEVMGLGKADAHALLEAATHARLDHHIRDRIVAEAGGNPLALLELPRERTVTQLAGGFGLPRTDTLPNRIEQSFLSRIEKLAEQSRLLLLIAAAEPVGDPALVWRAAQRLGVTSATALDDETAGLVSFDIRVTFRHPLVRSAVYRAAGDEDRRAVHLALAEVTDPQIDPDRRAWHLASAAAEPDETVAAELELSAGRAQARGGLASAAAFLQRSVALTSDTARRAERAVAAADASVRAGDLDAARRLIDIAELDVPSEWLRARAQLVRGRIAHAAGFNQEAPPMLLAAARRLEPFDSELALETYLLAWGAAAWGAADAESLVAISGAIRELPPRPGSPRPIDLVLEGCALLVTEGRGTAITALRRAMTALVDLPVPDLLKWGWAACGLSPAVWDEQVMLETYARAAEVVRTAGILTELPIYLASLGAATSLIGDFATAAGIVAESEGIAAATGIPLAPYTTLILTAMQGNETEASALIAATIEQSAADGQLTGVTTAQWSAAVLYNGLARYQDALSAAQASTRIAQLVVSVWVLPELIEAAVRVGDDKAARGALEHLADAAEPGDTDWSHGILARCRALLADETAADDLYRESIERLGRTLLRPELARAHLLYGEWLRRQSRRVDARHHVRTAYDMFVSIGMAAFAERARRELLASGEKIRKRSVETSSDELTPQERQIAMLVGEGLSNPEVGARLFLSPRTVEWHLRKIFTKLSITSRRQLREALPHAE</sequence>
<feature type="domain" description="HTH luxR-type" evidence="3">
    <location>
        <begin position="846"/>
        <end position="910"/>
    </location>
</feature>
<dbReference type="RefSeq" id="WP_357973460.1">
    <property type="nucleotide sequence ID" value="NZ_JBFAIH010000002.1"/>
</dbReference>
<keyword evidence="2" id="KW-0067">ATP-binding</keyword>
<dbReference type="PANTHER" id="PTHR16305">
    <property type="entry name" value="TESTICULAR SOLUBLE ADENYLYL CYCLASE"/>
    <property type="match status" value="1"/>
</dbReference>
<dbReference type="PANTHER" id="PTHR16305:SF35">
    <property type="entry name" value="TRANSCRIPTIONAL ACTIVATOR DOMAIN"/>
    <property type="match status" value="1"/>
</dbReference>
<dbReference type="InterPro" id="IPR041664">
    <property type="entry name" value="AAA_16"/>
</dbReference>
<comment type="caution">
    <text evidence="4">The sequence shown here is derived from an EMBL/GenBank/DDBJ whole genome shotgun (WGS) entry which is preliminary data.</text>
</comment>
<dbReference type="PRINTS" id="PR00038">
    <property type="entry name" value="HTHLUXR"/>
</dbReference>
<dbReference type="SUPFAM" id="SSF52540">
    <property type="entry name" value="P-loop containing nucleoside triphosphate hydrolases"/>
    <property type="match status" value="1"/>
</dbReference>
<dbReference type="SUPFAM" id="SSF46894">
    <property type="entry name" value="C-terminal effector domain of the bipartite response regulators"/>
    <property type="match status" value="1"/>
</dbReference>
<organism evidence="4 5">
    <name type="scientific">Nocardia fusca</name>
    <dbReference type="NCBI Taxonomy" id="941183"/>
    <lineage>
        <taxon>Bacteria</taxon>
        <taxon>Bacillati</taxon>
        <taxon>Actinomycetota</taxon>
        <taxon>Actinomycetes</taxon>
        <taxon>Mycobacteriales</taxon>
        <taxon>Nocardiaceae</taxon>
        <taxon>Nocardia</taxon>
    </lineage>
</organism>
<keyword evidence="1" id="KW-0547">Nucleotide-binding</keyword>
<keyword evidence="5" id="KW-1185">Reference proteome</keyword>
<accession>A0ABV3F2L0</accession>
<dbReference type="PROSITE" id="PS50043">
    <property type="entry name" value="HTH_LUXR_2"/>
    <property type="match status" value="1"/>
</dbReference>
<dbReference type="CDD" id="cd06170">
    <property type="entry name" value="LuxR_C_like"/>
    <property type="match status" value="1"/>
</dbReference>
<dbReference type="InterPro" id="IPR011990">
    <property type="entry name" value="TPR-like_helical_dom_sf"/>
</dbReference>
<name>A0ABV3F2L0_9NOCA</name>
<dbReference type="InterPro" id="IPR027417">
    <property type="entry name" value="P-loop_NTPase"/>
</dbReference>
<dbReference type="SMART" id="SM00421">
    <property type="entry name" value="HTH_LUXR"/>
    <property type="match status" value="1"/>
</dbReference>
<dbReference type="InterPro" id="IPR036388">
    <property type="entry name" value="WH-like_DNA-bd_sf"/>
</dbReference>
<dbReference type="Gene3D" id="1.25.40.10">
    <property type="entry name" value="Tetratricopeptide repeat domain"/>
    <property type="match status" value="1"/>
</dbReference>
<evidence type="ECO:0000259" key="3">
    <source>
        <dbReference type="PROSITE" id="PS50043"/>
    </source>
</evidence>
<proteinExistence type="predicted"/>